<protein>
    <submittedName>
        <fullName evidence="2">Uncharacterized protein</fullName>
    </submittedName>
</protein>
<dbReference type="AlphaFoldDB" id="A0A7D5KDI7"/>
<dbReference type="KEGG" id="haly:HYG82_11490"/>
<feature type="region of interest" description="Disordered" evidence="1">
    <location>
        <begin position="48"/>
        <end position="301"/>
    </location>
</feature>
<feature type="compositionally biased region" description="Polar residues" evidence="1">
    <location>
        <begin position="283"/>
        <end position="297"/>
    </location>
</feature>
<organism evidence="2 3">
    <name type="scientific">Natrinema halophilum</name>
    <dbReference type="NCBI Taxonomy" id="1699371"/>
    <lineage>
        <taxon>Archaea</taxon>
        <taxon>Methanobacteriati</taxon>
        <taxon>Methanobacteriota</taxon>
        <taxon>Stenosarchaea group</taxon>
        <taxon>Halobacteria</taxon>
        <taxon>Halobacteriales</taxon>
        <taxon>Natrialbaceae</taxon>
        <taxon>Natrinema</taxon>
    </lineage>
</organism>
<gene>
    <name evidence="2" type="ORF">HYG82_11490</name>
</gene>
<feature type="compositionally biased region" description="Low complexity" evidence="1">
    <location>
        <begin position="112"/>
        <end position="129"/>
    </location>
</feature>
<dbReference type="Pfam" id="PF23373">
    <property type="entry name" value="DUF7093"/>
    <property type="match status" value="1"/>
</dbReference>
<reference evidence="2 3" key="1">
    <citation type="submission" date="2020-07" db="EMBL/GenBank/DDBJ databases">
        <authorList>
            <person name="Cui H."/>
        </authorList>
    </citation>
    <scope>NUCLEOTIDE SEQUENCE [LARGE SCALE GENOMIC DNA]</scope>
    <source>
        <strain evidence="2 3">YPL8</strain>
    </source>
</reference>
<dbReference type="RefSeq" id="WP_179261174.1">
    <property type="nucleotide sequence ID" value="NZ_CP058601.1"/>
</dbReference>
<evidence type="ECO:0000313" key="3">
    <source>
        <dbReference type="Proteomes" id="UP000509241"/>
    </source>
</evidence>
<evidence type="ECO:0000313" key="2">
    <source>
        <dbReference type="EMBL" id="QLG49441.1"/>
    </source>
</evidence>
<dbReference type="InterPro" id="IPR055519">
    <property type="entry name" value="DUF7093"/>
</dbReference>
<keyword evidence="3" id="KW-1185">Reference proteome</keyword>
<feature type="compositionally biased region" description="Low complexity" evidence="1">
    <location>
        <begin position="263"/>
        <end position="277"/>
    </location>
</feature>
<feature type="compositionally biased region" description="Basic and acidic residues" evidence="1">
    <location>
        <begin position="220"/>
        <end position="234"/>
    </location>
</feature>
<dbReference type="GeneID" id="56033923"/>
<dbReference type="OrthoDB" id="205650at2157"/>
<feature type="compositionally biased region" description="Basic and acidic residues" evidence="1">
    <location>
        <begin position="158"/>
        <end position="168"/>
    </location>
</feature>
<feature type="compositionally biased region" description="Low complexity" evidence="1">
    <location>
        <begin position="241"/>
        <end position="252"/>
    </location>
</feature>
<dbReference type="Proteomes" id="UP000509241">
    <property type="component" value="Chromosome"/>
</dbReference>
<feature type="compositionally biased region" description="Polar residues" evidence="1">
    <location>
        <begin position="48"/>
        <end position="58"/>
    </location>
</feature>
<name>A0A7D5KDI7_9EURY</name>
<dbReference type="EMBL" id="CP058601">
    <property type="protein sequence ID" value="QLG49441.1"/>
    <property type="molecule type" value="Genomic_DNA"/>
</dbReference>
<evidence type="ECO:0000256" key="1">
    <source>
        <dbReference type="SAM" id="MobiDB-lite"/>
    </source>
</evidence>
<accession>A0A7D5KDI7</accession>
<feature type="compositionally biased region" description="Acidic residues" evidence="1">
    <location>
        <begin position="130"/>
        <end position="157"/>
    </location>
</feature>
<proteinExistence type="predicted"/>
<sequence length="337" mass="35185">MVLRCSLLGHDYGEPDVEREREERGSEVVVTVQEYEECSRCGEKHVISENTEVTSLSAGTDDDAPHDDTDLPESTLETDALEDQPTSDAEFIDADAADDASADIADADAVEASEASAPETEPSAAAAADAADENELPTDENGDPVTDDGEILTDDASEPDRDRDHGEWPDSDDVGPPIGAESDPAKWPDERDSESDAGNGDLDPDENTDDAVVLENDPSADDRAGDGDGDRDGDGDGDGAARGATAAATDARSVTTSPATEDTTASGPGSTPDPGTGIERAQSAPTPTESASRSADNAPTEYYCPRCDFVAAGDRASLRAGDICPDCRKGYLSERKR</sequence>
<feature type="compositionally biased region" description="Polar residues" evidence="1">
    <location>
        <begin position="253"/>
        <end position="262"/>
    </location>
</feature>
<feature type="compositionally biased region" description="Acidic residues" evidence="1">
    <location>
        <begin position="90"/>
        <end position="111"/>
    </location>
</feature>